<dbReference type="Gene3D" id="3.90.226.10">
    <property type="entry name" value="2-enoyl-CoA Hydratase, Chain A, domain 1"/>
    <property type="match status" value="1"/>
</dbReference>
<comment type="subunit">
    <text evidence="3">Monomer.</text>
</comment>
<dbReference type="InterPro" id="IPR006176">
    <property type="entry name" value="3-OHacyl-CoA_DH_NAD-bd"/>
</dbReference>
<dbReference type="PANTHER" id="PTHR23309">
    <property type="entry name" value="3-HYDROXYACYL-COA DEHYROGENASE"/>
    <property type="match status" value="1"/>
</dbReference>
<feature type="domain" description="3-hydroxyacyl-CoA dehydrogenase C-terminal" evidence="14">
    <location>
        <begin position="493"/>
        <end position="547"/>
    </location>
</feature>
<dbReference type="GO" id="GO:0003857">
    <property type="term" value="F:(3S)-3-hydroxyacyl-CoA dehydrogenase (NAD+) activity"/>
    <property type="evidence" value="ECO:0007669"/>
    <property type="project" value="UniProtKB-EC"/>
</dbReference>
<evidence type="ECO:0000256" key="3">
    <source>
        <dbReference type="ARBA" id="ARBA00011245"/>
    </source>
</evidence>
<dbReference type="CDD" id="cd06558">
    <property type="entry name" value="crotonase-like"/>
    <property type="match status" value="1"/>
</dbReference>
<evidence type="ECO:0000256" key="11">
    <source>
        <dbReference type="ARBA" id="ARBA00023239"/>
    </source>
</evidence>
<evidence type="ECO:0000256" key="5">
    <source>
        <dbReference type="ARBA" id="ARBA00022963"/>
    </source>
</evidence>
<dbReference type="InterPro" id="IPR008927">
    <property type="entry name" value="6-PGluconate_DH-like_C_sf"/>
</dbReference>
<keyword evidence="5" id="KW-0442">Lipid degradation</keyword>
<evidence type="ECO:0000256" key="8">
    <source>
        <dbReference type="ARBA" id="ARBA00023098"/>
    </source>
</evidence>
<sequence>MTRSDATVPEEHDVKPLVTTRSAKNVAYITLANPPVNALTVDLRRSLLSSLQLAQDDPSVTVICLRGQGAGFSVGFDVKELATLPEGQLEAAPTLSDLCAAIETSPKPVVAALHGTVFEAGLALALAAHYRVCGPKARFAAPEVTFGMIPGGGVTQRLPRLTGPNVALELLLSGKSIFGQQAQQVGLVDHVVDMRTPKGVASFCAKIQQTDRPAPRSCDVTTGLADGAGFMAEINRRRAKVPRHHASPARLIIDCVEAAVLLPFEAGLFREEAARVEMLGAPHVKAMRYANYAERRAVRPVDFDPQPAQPIQSIGIAGTSNMAVGLAMIALDRGFSVVLFGSDANQVALAQSKVTRSYDQAAQMGQVSEAEKNERLGRFLGSDGLRSLSACDLVIEASTGSVERRAQILSRIEEFVDKEALLATIGDHGFTRIAQDLSHSDRFLGLHFFAPVQAVRLVELVRPENLSQRAFASAYAAMRTLGKAPITVPAQDGLIANTLQAAIWDAVDVMLLLGVSPSQIDTAMENYGFATGPCAQMDALGLAHLSGVAPTVLVAEGRLGRGGSGGFYSYSLSQSDAIRGDDSAAIAILDPIREGAGIDRVFMSDSEICDRIVLAQANAGAKALQTGAASRPIDIDAVMLMGKGYPRWHGGPMMAADIMTPLVVQKKLRQFSLEAPDIWEPVQLWAELIKNGDLLENLNDF</sequence>
<proteinExistence type="predicted"/>
<protein>
    <submittedName>
        <fullName evidence="16">Short chain enoyl-CoA hydratase /3-hydroxyacyl-CoA dehydrogenase</fullName>
    </submittedName>
</protein>
<feature type="domain" description="3-hydroxyacyl-CoA dehydrogenase NAD binding" evidence="15">
    <location>
        <begin position="314"/>
        <end position="488"/>
    </location>
</feature>
<evidence type="ECO:0000313" key="16">
    <source>
        <dbReference type="EMBL" id="RPE71817.1"/>
    </source>
</evidence>
<dbReference type="GO" id="GO:0006635">
    <property type="term" value="P:fatty acid beta-oxidation"/>
    <property type="evidence" value="ECO:0007669"/>
    <property type="project" value="UniProtKB-UniPathway"/>
</dbReference>
<dbReference type="Gene3D" id="1.10.1040.50">
    <property type="match status" value="1"/>
</dbReference>
<dbReference type="InterPro" id="IPR001753">
    <property type="entry name" value="Enoyl-CoA_hydra/iso"/>
</dbReference>
<keyword evidence="4" id="KW-0276">Fatty acid metabolism</keyword>
<keyword evidence="17" id="KW-1185">Reference proteome</keyword>
<dbReference type="InterPro" id="IPR006108">
    <property type="entry name" value="3HC_DH_C"/>
</dbReference>
<dbReference type="PANTHER" id="PTHR23309:SF49">
    <property type="entry name" value="PEROXISOMAL BIFUNCTIONAL ENZYME"/>
    <property type="match status" value="1"/>
</dbReference>
<evidence type="ECO:0000313" key="17">
    <source>
        <dbReference type="Proteomes" id="UP000269689"/>
    </source>
</evidence>
<dbReference type="SUPFAM" id="SSF51735">
    <property type="entry name" value="NAD(P)-binding Rossmann-fold domains"/>
    <property type="match status" value="1"/>
</dbReference>
<evidence type="ECO:0000256" key="2">
    <source>
        <dbReference type="ARBA" id="ARBA00005005"/>
    </source>
</evidence>
<comment type="pathway">
    <text evidence="2">Lipid metabolism; fatty acid beta-oxidation.</text>
</comment>
<comment type="caution">
    <text evidence="16">The sequence shown here is derived from an EMBL/GenBank/DDBJ whole genome shotgun (WGS) entry which is preliminary data.</text>
</comment>
<evidence type="ECO:0000256" key="13">
    <source>
        <dbReference type="ARBA" id="ARBA00049556"/>
    </source>
</evidence>
<dbReference type="OrthoDB" id="9771883at2"/>
<dbReference type="Pfam" id="PF02737">
    <property type="entry name" value="3HCDH_N"/>
    <property type="match status" value="1"/>
</dbReference>
<dbReference type="Pfam" id="PF00725">
    <property type="entry name" value="3HCDH"/>
    <property type="match status" value="1"/>
</dbReference>
<dbReference type="UniPathway" id="UPA00659"/>
<dbReference type="Gene3D" id="3.40.50.720">
    <property type="entry name" value="NAD(P)-binding Rossmann-like Domain"/>
    <property type="match status" value="1"/>
</dbReference>
<dbReference type="GO" id="GO:0016853">
    <property type="term" value="F:isomerase activity"/>
    <property type="evidence" value="ECO:0007669"/>
    <property type="project" value="UniProtKB-KW"/>
</dbReference>
<dbReference type="EMBL" id="RKQK01000001">
    <property type="protein sequence ID" value="RPE71817.1"/>
    <property type="molecule type" value="Genomic_DNA"/>
</dbReference>
<evidence type="ECO:0000256" key="4">
    <source>
        <dbReference type="ARBA" id="ARBA00022832"/>
    </source>
</evidence>
<keyword evidence="7" id="KW-0520">NAD</keyword>
<dbReference type="Pfam" id="PF00378">
    <property type="entry name" value="ECH_1"/>
    <property type="match status" value="1"/>
</dbReference>
<comment type="catalytic activity">
    <reaction evidence="13">
        <text>a (3S)-3-hydroxyacyl-CoA + NAD(+) = a 3-oxoacyl-CoA + NADH + H(+)</text>
        <dbReference type="Rhea" id="RHEA:22432"/>
        <dbReference type="ChEBI" id="CHEBI:15378"/>
        <dbReference type="ChEBI" id="CHEBI:57318"/>
        <dbReference type="ChEBI" id="CHEBI:57540"/>
        <dbReference type="ChEBI" id="CHEBI:57945"/>
        <dbReference type="ChEBI" id="CHEBI:90726"/>
        <dbReference type="EC" id="1.1.1.35"/>
    </reaction>
</comment>
<name>A0A3N4V3Y5_9RHOB</name>
<evidence type="ECO:0000256" key="6">
    <source>
        <dbReference type="ARBA" id="ARBA00023002"/>
    </source>
</evidence>
<keyword evidence="11" id="KW-0456">Lyase</keyword>
<evidence type="ECO:0000256" key="10">
    <source>
        <dbReference type="ARBA" id="ARBA00023235"/>
    </source>
</evidence>
<evidence type="ECO:0000259" key="15">
    <source>
        <dbReference type="Pfam" id="PF02737"/>
    </source>
</evidence>
<keyword evidence="9" id="KW-0576">Peroxisome</keyword>
<accession>A0A3N4V3Y5</accession>
<dbReference type="SUPFAM" id="SSF52096">
    <property type="entry name" value="ClpP/crotonase"/>
    <property type="match status" value="1"/>
</dbReference>
<reference evidence="16 17" key="1">
    <citation type="submission" date="2018-11" db="EMBL/GenBank/DDBJ databases">
        <title>Genomic Encyclopedia of Type Strains, Phase IV (KMG-IV): sequencing the most valuable type-strain genomes for metagenomic binning, comparative biology and taxonomic classification.</title>
        <authorList>
            <person name="Goeker M."/>
        </authorList>
    </citation>
    <scope>NUCLEOTIDE SEQUENCE [LARGE SCALE GENOMIC DNA]</scope>
    <source>
        <strain evidence="16 17">DSM 104731</strain>
    </source>
</reference>
<organism evidence="16 17">
    <name type="scientific">Pacificibacter maritimus</name>
    <dbReference type="NCBI Taxonomy" id="762213"/>
    <lineage>
        <taxon>Bacteria</taxon>
        <taxon>Pseudomonadati</taxon>
        <taxon>Pseudomonadota</taxon>
        <taxon>Alphaproteobacteria</taxon>
        <taxon>Rhodobacterales</taxon>
        <taxon>Roseobacteraceae</taxon>
        <taxon>Pacificibacter</taxon>
    </lineage>
</organism>
<dbReference type="GO" id="GO:0070403">
    <property type="term" value="F:NAD+ binding"/>
    <property type="evidence" value="ECO:0007669"/>
    <property type="project" value="InterPro"/>
</dbReference>
<dbReference type="SUPFAM" id="SSF48179">
    <property type="entry name" value="6-phosphogluconate dehydrogenase C-terminal domain-like"/>
    <property type="match status" value="2"/>
</dbReference>
<dbReference type="RefSeq" id="WP_123791996.1">
    <property type="nucleotide sequence ID" value="NZ_RKQK01000001.1"/>
</dbReference>
<dbReference type="InterPro" id="IPR036291">
    <property type="entry name" value="NAD(P)-bd_dom_sf"/>
</dbReference>
<dbReference type="InterPro" id="IPR029045">
    <property type="entry name" value="ClpP/crotonase-like_dom_sf"/>
</dbReference>
<evidence type="ECO:0000256" key="9">
    <source>
        <dbReference type="ARBA" id="ARBA00023140"/>
    </source>
</evidence>
<evidence type="ECO:0000256" key="12">
    <source>
        <dbReference type="ARBA" id="ARBA00023268"/>
    </source>
</evidence>
<keyword evidence="10" id="KW-0413">Isomerase</keyword>
<dbReference type="GO" id="GO:0004300">
    <property type="term" value="F:enoyl-CoA hydratase activity"/>
    <property type="evidence" value="ECO:0007669"/>
    <property type="project" value="UniProtKB-ARBA"/>
</dbReference>
<keyword evidence="12" id="KW-0511">Multifunctional enzyme</keyword>
<evidence type="ECO:0000256" key="7">
    <source>
        <dbReference type="ARBA" id="ARBA00023027"/>
    </source>
</evidence>
<dbReference type="Proteomes" id="UP000269689">
    <property type="component" value="Unassembled WGS sequence"/>
</dbReference>
<keyword evidence="6" id="KW-0560">Oxidoreductase</keyword>
<dbReference type="AlphaFoldDB" id="A0A3N4V3Y5"/>
<keyword evidence="8" id="KW-0443">Lipid metabolism</keyword>
<evidence type="ECO:0000259" key="14">
    <source>
        <dbReference type="Pfam" id="PF00725"/>
    </source>
</evidence>
<comment type="subcellular location">
    <subcellularLocation>
        <location evidence="1">Peroxisome</location>
    </subcellularLocation>
</comment>
<gene>
    <name evidence="16" type="ORF">EDD53_0947</name>
</gene>
<evidence type="ECO:0000256" key="1">
    <source>
        <dbReference type="ARBA" id="ARBA00004275"/>
    </source>
</evidence>